<sequence length="280" mass="31148">MNIVENRYVSHPNDVKSFDTTRLREEFLIETLFAPDQLVTVYSHVDRYIVGSAVPVSKEIKLEVDLKQIGADFFLERREAGIINVGGEGSVTADGEVFEVGKNECLYVGLGVKDVTFKSADGGSPAKFYLVSTPAHKAYPTKKAGQGEAIKAHLGSIDSSNERTINKYILPGGIESCQLVMGITELEPGNMWNTMPCHTHNRRSEVYLYFNMPEDAAVFHFMGEPQETRHLVVRNEQAVISPSWSIHSGVGTNNYTFCWAMAGENQVFDDMDAVDMKDLK</sequence>
<evidence type="ECO:0000256" key="3">
    <source>
        <dbReference type="ARBA" id="ARBA00022723"/>
    </source>
</evidence>
<dbReference type="CDD" id="cd20491">
    <property type="entry name" value="cupin_KduI_C"/>
    <property type="match status" value="1"/>
</dbReference>
<dbReference type="Gene3D" id="2.60.120.10">
    <property type="entry name" value="Jelly Rolls"/>
    <property type="match status" value="1"/>
</dbReference>
<evidence type="ECO:0000256" key="5">
    <source>
        <dbReference type="ARBA" id="ARBA00023235"/>
    </source>
</evidence>
<name>A0ABX0FCP9_9BACL</name>
<dbReference type="GO" id="GO:0008697">
    <property type="term" value="F:4-deoxy-L-threo-5-hexosulose-uronate ketol-isomerase activity"/>
    <property type="evidence" value="ECO:0007669"/>
    <property type="project" value="UniProtKB-EC"/>
</dbReference>
<accession>A0ABX0FCP9</accession>
<gene>
    <name evidence="6 7" type="primary">kduI</name>
    <name evidence="7" type="ORF">GYN08_21380</name>
</gene>
<evidence type="ECO:0000313" key="8">
    <source>
        <dbReference type="Proteomes" id="UP000800303"/>
    </source>
</evidence>
<keyword evidence="8" id="KW-1185">Reference proteome</keyword>
<keyword evidence="3 6" id="KW-0479">Metal-binding</keyword>
<dbReference type="Pfam" id="PF04962">
    <property type="entry name" value="KduI"/>
    <property type="match status" value="1"/>
</dbReference>
<feature type="binding site" evidence="6">
    <location>
        <position position="205"/>
    </location>
    <ligand>
        <name>Zn(2+)</name>
        <dbReference type="ChEBI" id="CHEBI:29105"/>
    </ligand>
</feature>
<dbReference type="CDD" id="cd20294">
    <property type="entry name" value="cupin_KduI_N"/>
    <property type="match status" value="1"/>
</dbReference>
<evidence type="ECO:0000256" key="1">
    <source>
        <dbReference type="ARBA" id="ARBA00000552"/>
    </source>
</evidence>
<evidence type="ECO:0000256" key="6">
    <source>
        <dbReference type="HAMAP-Rule" id="MF_00687"/>
    </source>
</evidence>
<organism evidence="7 8">
    <name type="scientific">Saccharibacillus alkalitolerans</name>
    <dbReference type="NCBI Taxonomy" id="2705290"/>
    <lineage>
        <taxon>Bacteria</taxon>
        <taxon>Bacillati</taxon>
        <taxon>Bacillota</taxon>
        <taxon>Bacilli</taxon>
        <taxon>Bacillales</taxon>
        <taxon>Paenibacillaceae</taxon>
        <taxon>Saccharibacillus</taxon>
    </lineage>
</organism>
<dbReference type="InterPro" id="IPR021120">
    <property type="entry name" value="KduI/IolB_isomerase"/>
</dbReference>
<comment type="similarity">
    <text evidence="2 6">Belongs to the KduI family.</text>
</comment>
<dbReference type="EC" id="5.3.1.17" evidence="6"/>
<keyword evidence="5 6" id="KW-0413">Isomerase</keyword>
<evidence type="ECO:0000313" key="7">
    <source>
        <dbReference type="EMBL" id="NGZ77850.1"/>
    </source>
</evidence>
<dbReference type="Gene3D" id="2.60.120.520">
    <property type="entry name" value="pectin degrading enzyme 5-keto 4- deoxyuronate isomerase, domain 1"/>
    <property type="match status" value="1"/>
</dbReference>
<dbReference type="InterPro" id="IPR011051">
    <property type="entry name" value="RmlC_Cupin_sf"/>
</dbReference>
<proteinExistence type="inferred from homology"/>
<dbReference type="PANTHER" id="PTHR38461:SF1">
    <property type="entry name" value="4-DEOXY-L-THREO-5-HEXOSULOSE-URONATE KETOL-ISOMERASE"/>
    <property type="match status" value="1"/>
</dbReference>
<comment type="caution">
    <text evidence="7">The sequence shown here is derived from an EMBL/GenBank/DDBJ whole genome shotgun (WGS) entry which is preliminary data.</text>
</comment>
<dbReference type="InterPro" id="IPR027449">
    <property type="entry name" value="KduI_N"/>
</dbReference>
<evidence type="ECO:0000256" key="2">
    <source>
        <dbReference type="ARBA" id="ARBA00008086"/>
    </source>
</evidence>
<dbReference type="InterPro" id="IPR007045">
    <property type="entry name" value="KduI"/>
</dbReference>
<reference evidence="7 8" key="1">
    <citation type="submission" date="2020-01" db="EMBL/GenBank/DDBJ databases">
        <title>Polyphasic characterisation and genomic insights into a novel alkali tolerant bacterium VR-M41.</title>
        <authorList>
            <person name="Vemuluri V.R."/>
        </authorList>
    </citation>
    <scope>NUCLEOTIDE SEQUENCE [LARGE SCALE GENOMIC DNA]</scope>
    <source>
        <strain evidence="7 8">VR-M41</strain>
    </source>
</reference>
<dbReference type="InterPro" id="IPR014710">
    <property type="entry name" value="RmlC-like_jellyroll"/>
</dbReference>
<dbReference type="PIRSF" id="PIRSF006625">
    <property type="entry name" value="KduI"/>
    <property type="match status" value="1"/>
</dbReference>
<feature type="binding site" evidence="6">
    <location>
        <position position="247"/>
    </location>
    <ligand>
        <name>Zn(2+)</name>
        <dbReference type="ChEBI" id="CHEBI:29105"/>
    </ligand>
</feature>
<dbReference type="EMBL" id="JAAFGS010000011">
    <property type="protein sequence ID" value="NGZ77850.1"/>
    <property type="molecule type" value="Genomic_DNA"/>
</dbReference>
<dbReference type="SUPFAM" id="SSF51182">
    <property type="entry name" value="RmlC-like cupins"/>
    <property type="match status" value="1"/>
</dbReference>
<feature type="binding site" evidence="6">
    <location>
        <position position="200"/>
    </location>
    <ligand>
        <name>Zn(2+)</name>
        <dbReference type="ChEBI" id="CHEBI:29105"/>
    </ligand>
</feature>
<dbReference type="Proteomes" id="UP000800303">
    <property type="component" value="Unassembled WGS sequence"/>
</dbReference>
<comment type="catalytic activity">
    <reaction evidence="1 6">
        <text>5-dehydro-4-deoxy-D-glucuronate = 3-deoxy-D-glycero-2,5-hexodiulosonate</text>
        <dbReference type="Rhea" id="RHEA:23896"/>
        <dbReference type="ChEBI" id="CHEBI:17117"/>
        <dbReference type="ChEBI" id="CHEBI:29071"/>
        <dbReference type="EC" id="5.3.1.17"/>
    </reaction>
</comment>
<dbReference type="NCBIfam" id="NF002091">
    <property type="entry name" value="PRK00924.1"/>
    <property type="match status" value="1"/>
</dbReference>
<feature type="binding site" evidence="6">
    <location>
        <position position="198"/>
    </location>
    <ligand>
        <name>Zn(2+)</name>
        <dbReference type="ChEBI" id="CHEBI:29105"/>
    </ligand>
</feature>
<keyword evidence="4 6" id="KW-0862">Zinc</keyword>
<dbReference type="HAMAP" id="MF_00687">
    <property type="entry name" value="KduI"/>
    <property type="match status" value="1"/>
</dbReference>
<comment type="cofactor">
    <cofactor evidence="6">
        <name>Zn(2+)</name>
        <dbReference type="ChEBI" id="CHEBI:29105"/>
    </cofactor>
    <text evidence="6">Binds 1 zinc ion per subunit.</text>
</comment>
<dbReference type="PANTHER" id="PTHR38461">
    <property type="entry name" value="4-DEOXY-L-THREO-5-HEXOSULOSE-URONATE KETOL-ISOMERASE"/>
    <property type="match status" value="1"/>
</dbReference>
<comment type="pathway">
    <text evidence="6">Glycan metabolism; pectin degradation; 2-dehydro-3-deoxy-D-gluconate from pectin: step 4/5.</text>
</comment>
<comment type="function">
    <text evidence="6">Catalyzes the isomerization of 5-dehydro-4-deoxy-D-glucuronate to 3-deoxy-D-glycero-2,5-hexodiulosonate.</text>
</comment>
<evidence type="ECO:0000256" key="4">
    <source>
        <dbReference type="ARBA" id="ARBA00022833"/>
    </source>
</evidence>
<protein>
    <recommendedName>
        <fullName evidence="6">4-deoxy-L-threo-5-hexosulose-uronate ketol-isomerase</fullName>
        <ecNumber evidence="6">5.3.1.17</ecNumber>
    </recommendedName>
    <alternativeName>
        <fullName evidence="6">5-keto-4-deoxyuronate isomerase</fullName>
    </alternativeName>
    <alternativeName>
        <fullName evidence="6">DKI isomerase</fullName>
    </alternativeName>
</protein>